<evidence type="ECO:0000313" key="4">
    <source>
        <dbReference type="Proteomes" id="UP000053144"/>
    </source>
</evidence>
<dbReference type="EMBL" id="CM003377">
    <property type="protein sequence ID" value="KOM46957.1"/>
    <property type="molecule type" value="Genomic_DNA"/>
</dbReference>
<feature type="transmembrane region" description="Helical" evidence="2">
    <location>
        <begin position="7"/>
        <end position="24"/>
    </location>
</feature>
<dbReference type="AlphaFoldDB" id="A0A0L9UWM5"/>
<keyword evidence="2" id="KW-0472">Membrane</keyword>
<evidence type="ECO:0000313" key="3">
    <source>
        <dbReference type="EMBL" id="KOM46957.1"/>
    </source>
</evidence>
<reference evidence="4" key="1">
    <citation type="journal article" date="2015" name="Proc. Natl. Acad. Sci. U.S.A.">
        <title>Genome sequencing of adzuki bean (Vigna angularis) provides insight into high starch and low fat accumulation and domestication.</title>
        <authorList>
            <person name="Yang K."/>
            <person name="Tian Z."/>
            <person name="Chen C."/>
            <person name="Luo L."/>
            <person name="Zhao B."/>
            <person name="Wang Z."/>
            <person name="Yu L."/>
            <person name="Li Y."/>
            <person name="Sun Y."/>
            <person name="Li W."/>
            <person name="Chen Y."/>
            <person name="Li Y."/>
            <person name="Zhang Y."/>
            <person name="Ai D."/>
            <person name="Zhao J."/>
            <person name="Shang C."/>
            <person name="Ma Y."/>
            <person name="Wu B."/>
            <person name="Wang M."/>
            <person name="Gao L."/>
            <person name="Sun D."/>
            <person name="Zhang P."/>
            <person name="Guo F."/>
            <person name="Wang W."/>
            <person name="Li Y."/>
            <person name="Wang J."/>
            <person name="Varshney R.K."/>
            <person name="Wang J."/>
            <person name="Ling H.Q."/>
            <person name="Wan P."/>
        </authorList>
    </citation>
    <scope>NUCLEOTIDE SEQUENCE</scope>
    <source>
        <strain evidence="4">cv. Jingnong 6</strain>
    </source>
</reference>
<dbReference type="Gramene" id="KOM46957">
    <property type="protein sequence ID" value="KOM46957"/>
    <property type="gene ID" value="LR48_Vigan07g066100"/>
</dbReference>
<feature type="compositionally biased region" description="Polar residues" evidence="1">
    <location>
        <begin position="203"/>
        <end position="216"/>
    </location>
</feature>
<keyword evidence="2" id="KW-1133">Transmembrane helix</keyword>
<dbReference type="Proteomes" id="UP000053144">
    <property type="component" value="Chromosome 7"/>
</dbReference>
<evidence type="ECO:0000256" key="1">
    <source>
        <dbReference type="SAM" id="MobiDB-lite"/>
    </source>
</evidence>
<gene>
    <name evidence="3" type="ORF">LR48_Vigan07g066100</name>
</gene>
<evidence type="ECO:0000256" key="2">
    <source>
        <dbReference type="SAM" id="Phobius"/>
    </source>
</evidence>
<feature type="region of interest" description="Disordered" evidence="1">
    <location>
        <begin position="182"/>
        <end position="216"/>
    </location>
</feature>
<keyword evidence="2" id="KW-0812">Transmembrane</keyword>
<sequence length="261" mass="30213">MKCYLSTAVKIVLGSTILVFYLIVCVSPPLKCWEEVSLGSTVVVICRKVSVFRRRRWFFVCVGPPLKCWEEVSLGSTVGVICRKVSVFRCRRWSFVGWVRWSLCQQQFFSFIQRMKRATRDNAQLPYPHLITTFMEHFGVPTETDPFTQLSLNKGLVSKFYHHLIIKKNGEGIWVHKDDVGNVQQEGGNEEPQVGNEEHEVRQPSQNPEQTSSTTLSEVIKQIQDLRTFVGDRFDRIDNRVGVVEQELINFRNQFDRQPPS</sequence>
<organism evidence="3 4">
    <name type="scientific">Phaseolus angularis</name>
    <name type="common">Azuki bean</name>
    <name type="synonym">Vigna angularis</name>
    <dbReference type="NCBI Taxonomy" id="3914"/>
    <lineage>
        <taxon>Eukaryota</taxon>
        <taxon>Viridiplantae</taxon>
        <taxon>Streptophyta</taxon>
        <taxon>Embryophyta</taxon>
        <taxon>Tracheophyta</taxon>
        <taxon>Spermatophyta</taxon>
        <taxon>Magnoliopsida</taxon>
        <taxon>eudicotyledons</taxon>
        <taxon>Gunneridae</taxon>
        <taxon>Pentapetalae</taxon>
        <taxon>rosids</taxon>
        <taxon>fabids</taxon>
        <taxon>Fabales</taxon>
        <taxon>Fabaceae</taxon>
        <taxon>Papilionoideae</taxon>
        <taxon>50 kb inversion clade</taxon>
        <taxon>NPAAA clade</taxon>
        <taxon>indigoferoid/millettioid clade</taxon>
        <taxon>Phaseoleae</taxon>
        <taxon>Vigna</taxon>
    </lineage>
</organism>
<accession>A0A0L9UWM5</accession>
<protein>
    <submittedName>
        <fullName evidence="3">Uncharacterized protein</fullName>
    </submittedName>
</protein>
<proteinExistence type="predicted"/>
<name>A0A0L9UWM5_PHAAN</name>